<name>A0AC61R5I5_9FIRM</name>
<dbReference type="EMBL" id="SRYG01000019">
    <property type="protein sequence ID" value="TGY65294.1"/>
    <property type="molecule type" value="Genomic_DNA"/>
</dbReference>
<gene>
    <name evidence="1" type="ORF">E5336_09035</name>
</gene>
<protein>
    <submittedName>
        <fullName evidence="1">Nitrite/sulfite reductase</fullName>
    </submittedName>
</protein>
<reference evidence="1" key="1">
    <citation type="submission" date="2019-04" db="EMBL/GenBank/DDBJ databases">
        <title>Microbes associate with the intestines of laboratory mice.</title>
        <authorList>
            <person name="Navarre W."/>
            <person name="Wong E."/>
            <person name="Huang K."/>
            <person name="Tropini C."/>
            <person name="Ng K."/>
            <person name="Yu B."/>
        </authorList>
    </citation>
    <scope>NUCLEOTIDE SEQUENCE</scope>
    <source>
        <strain evidence="1">NM09_H32</strain>
    </source>
</reference>
<sequence length="511" mass="56446">MNKEWIELYDKEIEKFAEQTKAFHDQEMTRKEYKGISGGMGSYAQRDANEHMVRLRMNGGDLTQDKLKFLVDTIDRYDIKRLKLSTCQTVQLHDLKYDQVAPIIREAIDAKIYTKAGGGDNPRNVMCSPLSGVEKGEPFDVIPYATAVADYTLSICRDFKMPRKLKIAFSNGVDDSVHATFRDMGFVANDDGTFKLYIAGGLGANHSKGVLVKENVPAEDVLYYVRAMIDLFCQNGNYENRAKARTRYLQESMGADKLKEEFLRLAGELKAAGGHDLHIEPKKIDKKGDGAIEGSRIVSQKQEGLYAVEYHPIGGDLPVDLPKKLLEALKDMPDVECRIGADETMYFVNCTAKEAQKLLDLTEGAAQTAFEHSVACIGAAVCQQGLRNSQATLKACIDALRDHPKAAAALPKVRISGCASSCSAHQIGSLGFQGFVKVVDKAPQPAFRMFVGGSDAIDDVQFGDFVGVVLEKDMPAMFVELGEACVNSGKPWDRFVKENRDEVVEIAKHYA</sequence>
<proteinExistence type="predicted"/>
<keyword evidence="2" id="KW-1185">Reference proteome</keyword>
<organism evidence="1 2">
    <name type="scientific">Dubosiella muris</name>
    <dbReference type="NCBI Taxonomy" id="3038133"/>
    <lineage>
        <taxon>Bacteria</taxon>
        <taxon>Bacillati</taxon>
        <taxon>Bacillota</taxon>
        <taxon>Erysipelotrichia</taxon>
        <taxon>Erysipelotrichales</taxon>
        <taxon>Erysipelotrichaceae</taxon>
        <taxon>Dubosiella</taxon>
    </lineage>
</organism>
<evidence type="ECO:0000313" key="2">
    <source>
        <dbReference type="Proteomes" id="UP000308836"/>
    </source>
</evidence>
<evidence type="ECO:0000313" key="1">
    <source>
        <dbReference type="EMBL" id="TGY65294.1"/>
    </source>
</evidence>
<dbReference type="Proteomes" id="UP000308836">
    <property type="component" value="Unassembled WGS sequence"/>
</dbReference>
<comment type="caution">
    <text evidence="1">The sequence shown here is derived from an EMBL/GenBank/DDBJ whole genome shotgun (WGS) entry which is preliminary data.</text>
</comment>
<accession>A0AC61R5I5</accession>